<comment type="caution">
    <text evidence="16">The sequence shown here is derived from an EMBL/GenBank/DDBJ whole genome shotgun (WGS) entry which is preliminary data.</text>
</comment>
<keyword evidence="10" id="KW-0325">Glycoprotein</keyword>
<evidence type="ECO:0000256" key="2">
    <source>
        <dbReference type="ARBA" id="ARBA00004881"/>
    </source>
</evidence>
<feature type="transmembrane region" description="Helical" evidence="15">
    <location>
        <begin position="25"/>
        <end position="47"/>
    </location>
</feature>
<keyword evidence="8 15" id="KW-1133">Transmembrane helix</keyword>
<dbReference type="InterPro" id="IPR019378">
    <property type="entry name" value="GDP-Fuc_O-FucTrfase"/>
</dbReference>
<proteinExistence type="inferred from homology"/>
<gene>
    <name evidence="16" type="ORF">JRO89_XS08G0074900</name>
</gene>
<evidence type="ECO:0000256" key="15">
    <source>
        <dbReference type="SAM" id="Phobius"/>
    </source>
</evidence>
<evidence type="ECO:0000256" key="12">
    <source>
        <dbReference type="ARBA" id="ARBA00023277"/>
    </source>
</evidence>
<dbReference type="InterPro" id="IPR024709">
    <property type="entry name" value="FucosylTrfase_pln"/>
</dbReference>
<sequence>MVNRGSHHTRSFSSTSKSVSRKPSFFTITLCIILLSACSIFTFLFSIRNISDDDDHQKDRLVEHSESHSQSKSQFQSESQSLPVKVDRLAWLHLALLPILQVPDEQLWDVSFSYGLHPCVKPTSEYQAAQGSDRYITVRSNGGLNQMRTGISDMVAVAYIMNATLVIPQLDKRSFWQDSSTFSDIFDELHFITSLQGDLRIVRELPKELESVPRARKHFTSWSGMGYYEEMAKSLKDYRVIHVAKSDSRLANNDLPLDIQRLRCRTLYHALRFSMPIEILGKKLVERLRSRGGRYIALHLRYEKDMLSFTGCTYGLTDAESEELRIMRESTNHWKVKKINSTEQRIGGLCPLTPKEVGIFLQALGYPPSTLIYIAAGEIYGGNIHLSELMSRFPNLVFKETLATKEELKAFTSHASQTAALDYIISVESDVFVPSYSGNMARAVEGHRRFLGHRKTITPDRRGLVKLFDKLESGRLREGSSLSSRVQQMHKSWQGAPRKRKGALPGLKGRARLRTEESFYENPYPECICSSKAV</sequence>
<keyword evidence="9 15" id="KW-0472">Membrane</keyword>
<evidence type="ECO:0000256" key="3">
    <source>
        <dbReference type="ARBA" id="ARBA00007737"/>
    </source>
</evidence>
<feature type="compositionally biased region" description="Basic and acidic residues" evidence="14">
    <location>
        <begin position="60"/>
        <end position="69"/>
    </location>
</feature>
<keyword evidence="6 15" id="KW-0812">Transmembrane</keyword>
<keyword evidence="7" id="KW-0735">Signal-anchor</keyword>
<evidence type="ECO:0000313" key="17">
    <source>
        <dbReference type="Proteomes" id="UP000827721"/>
    </source>
</evidence>
<evidence type="ECO:0000256" key="9">
    <source>
        <dbReference type="ARBA" id="ARBA00023136"/>
    </source>
</evidence>
<name>A0ABQ8HP53_9ROSI</name>
<dbReference type="EMBL" id="JAFEMO010000008">
    <property type="protein sequence ID" value="KAH7566054.1"/>
    <property type="molecule type" value="Genomic_DNA"/>
</dbReference>
<keyword evidence="17" id="KW-1185">Reference proteome</keyword>
<evidence type="ECO:0000313" key="16">
    <source>
        <dbReference type="EMBL" id="KAH7566054.1"/>
    </source>
</evidence>
<evidence type="ECO:0000256" key="8">
    <source>
        <dbReference type="ARBA" id="ARBA00022989"/>
    </source>
</evidence>
<dbReference type="PANTHER" id="PTHR31741">
    <property type="entry name" value="OS02G0726500 PROTEIN-RELATED"/>
    <property type="match status" value="1"/>
</dbReference>
<evidence type="ECO:0000256" key="4">
    <source>
        <dbReference type="ARBA" id="ARBA00022676"/>
    </source>
</evidence>
<evidence type="ECO:0000256" key="5">
    <source>
        <dbReference type="ARBA" id="ARBA00022679"/>
    </source>
</evidence>
<keyword evidence="11" id="KW-0294">Fucose metabolism</keyword>
<keyword evidence="5" id="KW-0808">Transferase</keyword>
<evidence type="ECO:0000256" key="7">
    <source>
        <dbReference type="ARBA" id="ARBA00022968"/>
    </source>
</evidence>
<dbReference type="Proteomes" id="UP000827721">
    <property type="component" value="Unassembled WGS sequence"/>
</dbReference>
<evidence type="ECO:0000256" key="11">
    <source>
        <dbReference type="ARBA" id="ARBA00023253"/>
    </source>
</evidence>
<feature type="compositionally biased region" description="Low complexity" evidence="14">
    <location>
        <begin position="70"/>
        <end position="79"/>
    </location>
</feature>
<comment type="subcellular location">
    <subcellularLocation>
        <location evidence="1">Membrane</location>
        <topology evidence="1">Single-pass type II membrane protein</topology>
    </subcellularLocation>
</comment>
<feature type="region of interest" description="Disordered" evidence="14">
    <location>
        <begin position="479"/>
        <end position="504"/>
    </location>
</feature>
<comment type="similarity">
    <text evidence="3">Belongs to the glycosyltransferase GT106 family.</text>
</comment>
<reference evidence="16 17" key="1">
    <citation type="submission" date="2021-02" db="EMBL/GenBank/DDBJ databases">
        <title>Plant Genome Project.</title>
        <authorList>
            <person name="Zhang R.-G."/>
        </authorList>
    </citation>
    <scope>NUCLEOTIDE SEQUENCE [LARGE SCALE GENOMIC DNA]</scope>
    <source>
        <tissue evidence="16">Leaves</tissue>
    </source>
</reference>
<comment type="pathway">
    <text evidence="2">Glycan metabolism.</text>
</comment>
<protein>
    <recommendedName>
        <fullName evidence="13">O-fucosyltransferase family protein</fullName>
    </recommendedName>
</protein>
<evidence type="ECO:0000256" key="6">
    <source>
        <dbReference type="ARBA" id="ARBA00022692"/>
    </source>
</evidence>
<accession>A0ABQ8HP53</accession>
<evidence type="ECO:0000256" key="10">
    <source>
        <dbReference type="ARBA" id="ARBA00023180"/>
    </source>
</evidence>
<dbReference type="Pfam" id="PF10250">
    <property type="entry name" value="O-FucT"/>
    <property type="match status" value="1"/>
</dbReference>
<evidence type="ECO:0000256" key="13">
    <source>
        <dbReference type="ARBA" id="ARBA00030350"/>
    </source>
</evidence>
<feature type="region of interest" description="Disordered" evidence="14">
    <location>
        <begin position="60"/>
        <end position="79"/>
    </location>
</feature>
<keyword evidence="12" id="KW-0119">Carbohydrate metabolism</keyword>
<dbReference type="PIRSF" id="PIRSF009360">
    <property type="entry name" value="UCP009360"/>
    <property type="match status" value="1"/>
</dbReference>
<evidence type="ECO:0000256" key="1">
    <source>
        <dbReference type="ARBA" id="ARBA00004606"/>
    </source>
</evidence>
<dbReference type="PANTHER" id="PTHR31741:SF15">
    <property type="entry name" value="O-FUCOSYLTRANSFERASE 38"/>
    <property type="match status" value="1"/>
</dbReference>
<keyword evidence="4" id="KW-0328">Glycosyltransferase</keyword>
<dbReference type="CDD" id="cd11299">
    <property type="entry name" value="O-FucT_plant"/>
    <property type="match status" value="1"/>
</dbReference>
<organism evidence="16 17">
    <name type="scientific">Xanthoceras sorbifolium</name>
    <dbReference type="NCBI Taxonomy" id="99658"/>
    <lineage>
        <taxon>Eukaryota</taxon>
        <taxon>Viridiplantae</taxon>
        <taxon>Streptophyta</taxon>
        <taxon>Embryophyta</taxon>
        <taxon>Tracheophyta</taxon>
        <taxon>Spermatophyta</taxon>
        <taxon>Magnoliopsida</taxon>
        <taxon>eudicotyledons</taxon>
        <taxon>Gunneridae</taxon>
        <taxon>Pentapetalae</taxon>
        <taxon>rosids</taxon>
        <taxon>malvids</taxon>
        <taxon>Sapindales</taxon>
        <taxon>Sapindaceae</taxon>
        <taxon>Xanthoceroideae</taxon>
        <taxon>Xanthoceras</taxon>
    </lineage>
</organism>
<evidence type="ECO:0000256" key="14">
    <source>
        <dbReference type="SAM" id="MobiDB-lite"/>
    </source>
</evidence>